<feature type="transmembrane region" description="Helical" evidence="5">
    <location>
        <begin position="48"/>
        <end position="65"/>
    </location>
</feature>
<evidence type="ECO:0000256" key="4">
    <source>
        <dbReference type="SAM" id="MobiDB-lite"/>
    </source>
</evidence>
<evidence type="ECO:0000256" key="2">
    <source>
        <dbReference type="ARBA" id="ARBA00022777"/>
    </source>
</evidence>
<keyword evidence="9" id="KW-1185">Reference proteome</keyword>
<feature type="region of interest" description="Disordered" evidence="4">
    <location>
        <begin position="1"/>
        <end position="29"/>
    </location>
</feature>
<dbReference type="GO" id="GO:0016301">
    <property type="term" value="F:kinase activity"/>
    <property type="evidence" value="ECO:0007669"/>
    <property type="project" value="UniProtKB-KW"/>
</dbReference>
<dbReference type="Pfam" id="PF07730">
    <property type="entry name" value="HisKA_3"/>
    <property type="match status" value="1"/>
</dbReference>
<dbReference type="InterPro" id="IPR036890">
    <property type="entry name" value="HATPase_C_sf"/>
</dbReference>
<dbReference type="Pfam" id="PF02518">
    <property type="entry name" value="HATPase_c"/>
    <property type="match status" value="1"/>
</dbReference>
<proteinExistence type="predicted"/>
<evidence type="ECO:0000259" key="6">
    <source>
        <dbReference type="Pfam" id="PF02518"/>
    </source>
</evidence>
<protein>
    <submittedName>
        <fullName evidence="8">Sensor histidine kinase</fullName>
    </submittedName>
</protein>
<name>A0ABS1N8Z3_9ACTN</name>
<gene>
    <name evidence="8" type="ORF">JK363_07020</name>
</gene>
<feature type="transmembrane region" description="Helical" evidence="5">
    <location>
        <begin position="170"/>
        <end position="188"/>
    </location>
</feature>
<dbReference type="RefSeq" id="WP_201872509.1">
    <property type="nucleotide sequence ID" value="NZ_JAERRF010000003.1"/>
</dbReference>
<feature type="transmembrane region" description="Helical" evidence="5">
    <location>
        <begin position="103"/>
        <end position="128"/>
    </location>
</feature>
<dbReference type="InterPro" id="IPR011712">
    <property type="entry name" value="Sig_transdc_His_kin_sub3_dim/P"/>
</dbReference>
<organism evidence="8 9">
    <name type="scientific">Streptomyces coffeae</name>
    <dbReference type="NCBI Taxonomy" id="621382"/>
    <lineage>
        <taxon>Bacteria</taxon>
        <taxon>Bacillati</taxon>
        <taxon>Actinomycetota</taxon>
        <taxon>Actinomycetes</taxon>
        <taxon>Kitasatosporales</taxon>
        <taxon>Streptomycetaceae</taxon>
        <taxon>Streptomyces</taxon>
    </lineage>
</organism>
<dbReference type="PANTHER" id="PTHR24421:SF55">
    <property type="entry name" value="SENSOR HISTIDINE KINASE YDFH"/>
    <property type="match status" value="1"/>
</dbReference>
<sequence length="421" mass="45185">MLPWSRGTGRPDPAEGTPGRAGAAGTGSTALGLPTGPFWLRTLHRWNTVGWLLFGAVALISAVTGDPGRRRLWWLALVLLLALCYALLMRFPGNRILRPHTYLWLLTLGLGALSYLRGGYVALFIVAVPHYWMFGRTPRVSIALSGLTSALTVAGSSLREGWDTRFFGETVVSTAVVFTASCLIGLWIRSVVSQSDERARLLAALERTQAQLAAAHQRQGAADERERLAREIHDTLAQGFASIVVLAEAARAGLETGDPVRSGRQLRSIENTARENLAEARELVASGQGSTVAAGSAARTLRRTLDRFAEDTGLEVTAELADVVCDQPTRIALLRCTQESLANVRKHAEASAVGVVLSEYDHRVELEITDDGRGFVVAEAGGFGLNGMRKRLAELGGDLLVTSSVGDGTRLLAVIPLSDEV</sequence>
<dbReference type="PIRSF" id="PIRSF037434">
    <property type="entry name" value="STHK_ChrS"/>
    <property type="match status" value="1"/>
</dbReference>
<dbReference type="EMBL" id="JAERRF010000003">
    <property type="protein sequence ID" value="MBL1096414.1"/>
    <property type="molecule type" value="Genomic_DNA"/>
</dbReference>
<keyword evidence="3" id="KW-0902">Two-component regulatory system</keyword>
<evidence type="ECO:0000256" key="3">
    <source>
        <dbReference type="ARBA" id="ARBA00023012"/>
    </source>
</evidence>
<evidence type="ECO:0000313" key="8">
    <source>
        <dbReference type="EMBL" id="MBL1096414.1"/>
    </source>
</evidence>
<accession>A0ABS1N8Z3</accession>
<dbReference type="CDD" id="cd16917">
    <property type="entry name" value="HATPase_UhpB-NarQ-NarX-like"/>
    <property type="match status" value="1"/>
</dbReference>
<evidence type="ECO:0000256" key="1">
    <source>
        <dbReference type="ARBA" id="ARBA00022679"/>
    </source>
</evidence>
<reference evidence="8 9" key="1">
    <citation type="submission" date="2021-01" db="EMBL/GenBank/DDBJ databases">
        <title>WGS of actinomycetes isolated from Thailand.</title>
        <authorList>
            <person name="Thawai C."/>
        </authorList>
    </citation>
    <scope>NUCLEOTIDE SEQUENCE [LARGE SCALE GENOMIC DNA]</scope>
    <source>
        <strain evidence="8 9">CA1R205</strain>
    </source>
</reference>
<feature type="transmembrane region" description="Helical" evidence="5">
    <location>
        <begin position="72"/>
        <end position="91"/>
    </location>
</feature>
<keyword evidence="2 8" id="KW-0418">Kinase</keyword>
<dbReference type="InterPro" id="IPR003594">
    <property type="entry name" value="HATPase_dom"/>
</dbReference>
<dbReference type="InterPro" id="IPR050482">
    <property type="entry name" value="Sensor_HK_TwoCompSys"/>
</dbReference>
<feature type="domain" description="Histidine kinase/HSP90-like ATPase" evidence="6">
    <location>
        <begin position="331"/>
        <end position="417"/>
    </location>
</feature>
<evidence type="ECO:0000256" key="5">
    <source>
        <dbReference type="SAM" id="Phobius"/>
    </source>
</evidence>
<evidence type="ECO:0000259" key="7">
    <source>
        <dbReference type="Pfam" id="PF07730"/>
    </source>
</evidence>
<dbReference type="Proteomes" id="UP000634229">
    <property type="component" value="Unassembled WGS sequence"/>
</dbReference>
<dbReference type="Gene3D" id="3.30.565.10">
    <property type="entry name" value="Histidine kinase-like ATPase, C-terminal domain"/>
    <property type="match status" value="1"/>
</dbReference>
<evidence type="ECO:0000313" key="9">
    <source>
        <dbReference type="Proteomes" id="UP000634229"/>
    </source>
</evidence>
<comment type="caution">
    <text evidence="8">The sequence shown here is derived from an EMBL/GenBank/DDBJ whole genome shotgun (WGS) entry which is preliminary data.</text>
</comment>
<keyword evidence="5" id="KW-0472">Membrane</keyword>
<feature type="compositionally biased region" description="Low complexity" evidence="4">
    <location>
        <begin position="14"/>
        <end position="29"/>
    </location>
</feature>
<keyword evidence="1" id="KW-0808">Transferase</keyword>
<dbReference type="InterPro" id="IPR017205">
    <property type="entry name" value="Sig_transdc_His_kinase_ChrS"/>
</dbReference>
<feature type="domain" description="Signal transduction histidine kinase subgroup 3 dimerisation and phosphoacceptor" evidence="7">
    <location>
        <begin position="224"/>
        <end position="285"/>
    </location>
</feature>
<keyword evidence="5" id="KW-0812">Transmembrane</keyword>
<dbReference type="Gene3D" id="1.20.5.1930">
    <property type="match status" value="1"/>
</dbReference>
<keyword evidence="5" id="KW-1133">Transmembrane helix</keyword>
<dbReference type="SUPFAM" id="SSF55874">
    <property type="entry name" value="ATPase domain of HSP90 chaperone/DNA topoisomerase II/histidine kinase"/>
    <property type="match status" value="1"/>
</dbReference>
<dbReference type="PANTHER" id="PTHR24421">
    <property type="entry name" value="NITRATE/NITRITE SENSOR PROTEIN NARX-RELATED"/>
    <property type="match status" value="1"/>
</dbReference>